<keyword evidence="3 8" id="KW-0132">Cell division</keyword>
<evidence type="ECO:0000256" key="3">
    <source>
        <dbReference type="ARBA" id="ARBA00022618"/>
    </source>
</evidence>
<organism evidence="10 11">
    <name type="scientific">Celerinatantimonas yamalensis</name>
    <dbReference type="NCBI Taxonomy" id="559956"/>
    <lineage>
        <taxon>Bacteria</taxon>
        <taxon>Pseudomonadati</taxon>
        <taxon>Pseudomonadota</taxon>
        <taxon>Gammaproteobacteria</taxon>
        <taxon>Celerinatantimonadaceae</taxon>
        <taxon>Celerinatantimonas</taxon>
    </lineage>
</organism>
<name>A0ABW9G594_9GAMM</name>
<dbReference type="NCBIfam" id="TIGR02209">
    <property type="entry name" value="ftsL_broad"/>
    <property type="match status" value="1"/>
</dbReference>
<dbReference type="Proteomes" id="UP001629953">
    <property type="component" value="Unassembled WGS sequence"/>
</dbReference>
<evidence type="ECO:0000313" key="10">
    <source>
        <dbReference type="EMBL" id="MFM2484820.1"/>
    </source>
</evidence>
<comment type="caution">
    <text evidence="10">The sequence shown here is derived from an EMBL/GenBank/DDBJ whole genome shotgun (WGS) entry which is preliminary data.</text>
</comment>
<proteinExistence type="inferred from homology"/>
<dbReference type="RefSeq" id="WP_408623008.1">
    <property type="nucleotide sequence ID" value="NZ_JBEQCT010000002.1"/>
</dbReference>
<keyword evidence="8" id="KW-0997">Cell inner membrane</keyword>
<feature type="transmembrane region" description="Helical" evidence="8">
    <location>
        <begin position="23"/>
        <end position="42"/>
    </location>
</feature>
<evidence type="ECO:0000256" key="9">
    <source>
        <dbReference type="NCBIfam" id="TIGR02209"/>
    </source>
</evidence>
<evidence type="ECO:0000256" key="1">
    <source>
        <dbReference type="ARBA" id="ARBA00004401"/>
    </source>
</evidence>
<dbReference type="EMBL" id="JBEQCT010000002">
    <property type="protein sequence ID" value="MFM2484820.1"/>
    <property type="molecule type" value="Genomic_DNA"/>
</dbReference>
<dbReference type="PANTHER" id="PTHR37479">
    <property type="entry name" value="CELL DIVISION PROTEIN FTSL"/>
    <property type="match status" value="1"/>
</dbReference>
<evidence type="ECO:0000256" key="8">
    <source>
        <dbReference type="HAMAP-Rule" id="MF_00910"/>
    </source>
</evidence>
<evidence type="ECO:0000313" key="11">
    <source>
        <dbReference type="Proteomes" id="UP001629953"/>
    </source>
</evidence>
<keyword evidence="7 8" id="KW-0131">Cell cycle</keyword>
<dbReference type="GO" id="GO:0051301">
    <property type="term" value="P:cell division"/>
    <property type="evidence" value="ECO:0007669"/>
    <property type="project" value="UniProtKB-KW"/>
</dbReference>
<comment type="subunit">
    <text evidence="8">Part of a complex composed of FtsB, FtsL and FtsQ.</text>
</comment>
<keyword evidence="6 8" id="KW-0472">Membrane</keyword>
<protein>
    <recommendedName>
        <fullName evidence="8 9">Cell division protein FtsL</fullName>
    </recommendedName>
</protein>
<keyword evidence="2 8" id="KW-1003">Cell membrane</keyword>
<comment type="subcellular location">
    <subcellularLocation>
        <location evidence="8">Cell inner membrane</location>
        <topology evidence="8">Single-pass type II membrane protein</topology>
    </subcellularLocation>
    <subcellularLocation>
        <location evidence="1">Cell membrane</location>
        <topology evidence="1">Single-pass type II membrane protein</topology>
    </subcellularLocation>
    <text evidence="8">Localizes to the division septum where it forms a ring structure.</text>
</comment>
<evidence type="ECO:0000256" key="2">
    <source>
        <dbReference type="ARBA" id="ARBA00022475"/>
    </source>
</evidence>
<reference evidence="10 11" key="1">
    <citation type="journal article" date="2013" name="Int. J. Syst. Evol. Microbiol.">
        <title>Celerinatantimonas yamalensis sp. nov., a cold-adapted diazotrophic bacterium from a cold permafrost brine.</title>
        <authorList>
            <person name="Shcherbakova V."/>
            <person name="Chuvilskaya N."/>
            <person name="Rivkina E."/>
            <person name="Demidov N."/>
            <person name="Uchaeva V."/>
            <person name="Suetin S."/>
            <person name="Suzina N."/>
            <person name="Gilichinsky D."/>
        </authorList>
    </citation>
    <scope>NUCLEOTIDE SEQUENCE [LARGE SCALE GENOMIC DNA]</scope>
    <source>
        <strain evidence="10 11">C7</strain>
    </source>
</reference>
<keyword evidence="4 8" id="KW-0812">Transmembrane</keyword>
<gene>
    <name evidence="8 10" type="primary">ftsL</name>
    <name evidence="10" type="ORF">ABUE30_07025</name>
</gene>
<comment type="function">
    <text evidence="8">Essential cell division protein. May link together the upstream cell division proteins, which are predominantly cytoplasmic, with the downstream cell division proteins, which are predominantly periplasmic.</text>
</comment>
<evidence type="ECO:0000256" key="4">
    <source>
        <dbReference type="ARBA" id="ARBA00022692"/>
    </source>
</evidence>
<comment type="similarity">
    <text evidence="8">Belongs to the FtsL family.</text>
</comment>
<dbReference type="Pfam" id="PF04999">
    <property type="entry name" value="FtsL"/>
    <property type="match status" value="1"/>
</dbReference>
<keyword evidence="5 8" id="KW-1133">Transmembrane helix</keyword>
<keyword evidence="11" id="KW-1185">Reference proteome</keyword>
<dbReference type="HAMAP" id="MF_00910">
    <property type="entry name" value="FtsL"/>
    <property type="match status" value="1"/>
</dbReference>
<dbReference type="InterPro" id="IPR011922">
    <property type="entry name" value="Cell_div_FtsL"/>
</dbReference>
<accession>A0ABW9G594</accession>
<evidence type="ECO:0000256" key="7">
    <source>
        <dbReference type="ARBA" id="ARBA00023306"/>
    </source>
</evidence>
<dbReference type="PANTHER" id="PTHR37479:SF1">
    <property type="entry name" value="CELL DIVISION PROTEIN FTSL"/>
    <property type="match status" value="1"/>
</dbReference>
<evidence type="ECO:0000256" key="5">
    <source>
        <dbReference type="ARBA" id="ARBA00022989"/>
    </source>
</evidence>
<sequence>MNIATAQPSLLGIILHDLKRFKLMWGLVVVALVSALAIVVVTQNTRLLITQRAQLSDQRDQLNNDWRHLLIEDNALDDHNRIEQLAQSKLQMVHPQTKDEILVTP</sequence>
<evidence type="ECO:0000256" key="6">
    <source>
        <dbReference type="ARBA" id="ARBA00023136"/>
    </source>
</evidence>